<feature type="domain" description="SusD-like N-terminal" evidence="8">
    <location>
        <begin position="52"/>
        <end position="237"/>
    </location>
</feature>
<evidence type="ECO:0000259" key="7">
    <source>
        <dbReference type="Pfam" id="PF07980"/>
    </source>
</evidence>
<feature type="compositionally biased region" description="Polar residues" evidence="6">
    <location>
        <begin position="332"/>
        <end position="350"/>
    </location>
</feature>
<dbReference type="AlphaFoldDB" id="F8X1G9"/>
<dbReference type="Proteomes" id="UP000006420">
    <property type="component" value="Unassembled WGS sequence"/>
</dbReference>
<keyword evidence="4" id="KW-0472">Membrane</keyword>
<feature type="domain" description="RagB/SusD" evidence="7">
    <location>
        <begin position="310"/>
        <end position="592"/>
    </location>
</feature>
<evidence type="ECO:0000256" key="2">
    <source>
        <dbReference type="ARBA" id="ARBA00006275"/>
    </source>
</evidence>
<dbReference type="Pfam" id="PF14322">
    <property type="entry name" value="SusD-like_3"/>
    <property type="match status" value="1"/>
</dbReference>
<dbReference type="Pfam" id="PF07980">
    <property type="entry name" value="SusD_RagB"/>
    <property type="match status" value="1"/>
</dbReference>
<evidence type="ECO:0000256" key="3">
    <source>
        <dbReference type="ARBA" id="ARBA00022729"/>
    </source>
</evidence>
<name>F8X1G9_9BACT</name>
<keyword evidence="5" id="KW-0998">Cell outer membrane</keyword>
<evidence type="ECO:0000256" key="4">
    <source>
        <dbReference type="ARBA" id="ARBA00023136"/>
    </source>
</evidence>
<dbReference type="SUPFAM" id="SSF48452">
    <property type="entry name" value="TPR-like"/>
    <property type="match status" value="1"/>
</dbReference>
<accession>F8X1G9</accession>
<feature type="region of interest" description="Disordered" evidence="6">
    <location>
        <begin position="332"/>
        <end position="356"/>
    </location>
</feature>
<evidence type="ECO:0000259" key="8">
    <source>
        <dbReference type="Pfam" id="PF14322"/>
    </source>
</evidence>
<dbReference type="InterPro" id="IPR012944">
    <property type="entry name" value="SusD_RagB_dom"/>
</dbReference>
<organism evidence="9 10">
    <name type="scientific">Dysgonomonas mossii DSM 22836</name>
    <dbReference type="NCBI Taxonomy" id="742767"/>
    <lineage>
        <taxon>Bacteria</taxon>
        <taxon>Pseudomonadati</taxon>
        <taxon>Bacteroidota</taxon>
        <taxon>Bacteroidia</taxon>
        <taxon>Bacteroidales</taxon>
        <taxon>Dysgonomonadaceae</taxon>
        <taxon>Dysgonomonas</taxon>
    </lineage>
</organism>
<dbReference type="Gene3D" id="1.25.40.390">
    <property type="match status" value="1"/>
</dbReference>
<evidence type="ECO:0000256" key="5">
    <source>
        <dbReference type="ARBA" id="ARBA00023237"/>
    </source>
</evidence>
<dbReference type="eggNOG" id="COG0614">
    <property type="taxonomic scope" value="Bacteria"/>
</dbReference>
<evidence type="ECO:0000256" key="6">
    <source>
        <dbReference type="SAM" id="MobiDB-lite"/>
    </source>
</evidence>
<dbReference type="HOGENOM" id="CLU_015553_0_3_10"/>
<reference evidence="9 10" key="1">
    <citation type="submission" date="2011-04" db="EMBL/GenBank/DDBJ databases">
        <title>The Genome Sequence of Dysgonomonas mossii DSM 22836.</title>
        <authorList>
            <consortium name="The Broad Institute Genome Sequencing Platform"/>
            <person name="Earl A."/>
            <person name="Ward D."/>
            <person name="Feldgarden M."/>
            <person name="Gevers D."/>
            <person name="Pudlo N."/>
            <person name="Martens E."/>
            <person name="Allen-Vercoe E."/>
            <person name="Young S.K."/>
            <person name="Zeng Q."/>
            <person name="Gargeya S."/>
            <person name="Fitzgerald M."/>
            <person name="Haas B."/>
            <person name="Abouelleil A."/>
            <person name="Alvarado L."/>
            <person name="Arachchi H.M."/>
            <person name="Berlin A."/>
            <person name="Brown A."/>
            <person name="Chapman S.B."/>
            <person name="Chen Z."/>
            <person name="Dunbar C."/>
            <person name="Freedman E."/>
            <person name="Gearin G."/>
            <person name="Gellesch M."/>
            <person name="Goldberg J."/>
            <person name="Griggs A."/>
            <person name="Gujja S."/>
            <person name="Heiman D."/>
            <person name="Howarth C."/>
            <person name="Larson L."/>
            <person name="Lui A."/>
            <person name="MacDonald P.J.P."/>
            <person name="Mehta T."/>
            <person name="Montmayeur A."/>
            <person name="Murphy C."/>
            <person name="Neiman D."/>
            <person name="Pearson M."/>
            <person name="Priest M."/>
            <person name="Roberts A."/>
            <person name="Saif S."/>
            <person name="Shea T."/>
            <person name="Shenoy N."/>
            <person name="Sisk P."/>
            <person name="Stolte C."/>
            <person name="Sykes S."/>
            <person name="Yandava C."/>
            <person name="Wortman J."/>
            <person name="Nusbaum C."/>
            <person name="Birren B."/>
        </authorList>
    </citation>
    <scope>NUCLEOTIDE SEQUENCE [LARGE SCALE GENOMIC DNA]</scope>
    <source>
        <strain evidence="9 10">DSM 22836</strain>
    </source>
</reference>
<evidence type="ECO:0000256" key="1">
    <source>
        <dbReference type="ARBA" id="ARBA00004442"/>
    </source>
</evidence>
<keyword evidence="3" id="KW-0732">Signal</keyword>
<dbReference type="EMBL" id="ADLW01000010">
    <property type="protein sequence ID" value="EGK05953.1"/>
    <property type="molecule type" value="Genomic_DNA"/>
</dbReference>
<dbReference type="STRING" id="742767.HMPREF9456_02217"/>
<dbReference type="InterPro" id="IPR033985">
    <property type="entry name" value="SusD-like_N"/>
</dbReference>
<keyword evidence="10" id="KW-1185">Reference proteome</keyword>
<evidence type="ECO:0008006" key="11">
    <source>
        <dbReference type="Google" id="ProtNLM"/>
    </source>
</evidence>
<protein>
    <recommendedName>
        <fullName evidence="11">RagB/SusD domain-containing protein</fullName>
    </recommendedName>
</protein>
<evidence type="ECO:0000313" key="9">
    <source>
        <dbReference type="EMBL" id="EGK05953.1"/>
    </source>
</evidence>
<gene>
    <name evidence="9" type="ORF">HMPREF9456_02217</name>
</gene>
<proteinExistence type="inferred from homology"/>
<comment type="caution">
    <text evidence="9">The sequence shown here is derived from an EMBL/GenBank/DDBJ whole genome shotgun (WGS) entry which is preliminary data.</text>
</comment>
<sequence>MNIRIKNKLYIVLIGLSLTLWSCNDYEDVPVEKLTLEYVFSSTDSLGVNAKKYLNDVYSVLRYGHNAIEGDYLDAASDDAITSSFSENQIYQLQIGRYSAFTRLADMGWANYYRGIRRANTFINNIDVVPFLQTYNNHVATNVPLNRALKAEARFLKAYYYFELVKRYGGVSLVGDIPYELGEPMELPRNTFDECIEYIVSELDNVKDSLRSVPIANIGADGHVVTAGAAMALKARVLLYAASPLFNESPVQAANPYVGYDTYDPARWARAAEAAEDFINDWGPSGRYGGYGLMDNFKDVFLNYYGPVTNEVIFHVQGALDKRDVEQNNGPVGFSSNAKGNGRTSPTQNLVDAFPMKDGKPIGQSTKYVYSEQWMYDNRDPRLDYTVLHNGSQWLSTTLHTYIGGRSNPTGSTDATTKTSYYLRKFMGNYEDKTEYTGLLRNWVLFRYAEILLNYAEAKNEYDLASSKTTVDAKVIEYIRSIRKRAGIDGDDGTYGISDNVTCLEMREIIRNERRIEMAFEEHRFYDIRRWKTAEDIFNQPLKGLALVMKAGNILTEHIDVLDAKFDPKRYLYPIPYSEVNKNSNMVQNPGW</sequence>
<dbReference type="GO" id="GO:0009279">
    <property type="term" value="C:cell outer membrane"/>
    <property type="evidence" value="ECO:0007669"/>
    <property type="project" value="UniProtKB-SubCell"/>
</dbReference>
<comment type="similarity">
    <text evidence="2">Belongs to the SusD family.</text>
</comment>
<evidence type="ECO:0000313" key="10">
    <source>
        <dbReference type="Proteomes" id="UP000006420"/>
    </source>
</evidence>
<dbReference type="InterPro" id="IPR011990">
    <property type="entry name" value="TPR-like_helical_dom_sf"/>
</dbReference>
<comment type="subcellular location">
    <subcellularLocation>
        <location evidence="1">Cell outer membrane</location>
    </subcellularLocation>
</comment>